<dbReference type="OrthoDB" id="424310at2759"/>
<reference evidence="1" key="1">
    <citation type="submission" date="2021-04" db="EMBL/GenBank/DDBJ databases">
        <authorList>
            <consortium name="Molecular Ecology Group"/>
        </authorList>
    </citation>
    <scope>NUCLEOTIDE SEQUENCE</scope>
</reference>
<feature type="non-terminal residue" evidence="1">
    <location>
        <position position="1"/>
    </location>
</feature>
<proteinExistence type="predicted"/>
<dbReference type="EMBL" id="CAJHNH020008565">
    <property type="protein sequence ID" value="CAG5136730.1"/>
    <property type="molecule type" value="Genomic_DNA"/>
</dbReference>
<name>A0A8S4A7Y6_9EUPU</name>
<organism evidence="1 2">
    <name type="scientific">Candidula unifasciata</name>
    <dbReference type="NCBI Taxonomy" id="100452"/>
    <lineage>
        <taxon>Eukaryota</taxon>
        <taxon>Metazoa</taxon>
        <taxon>Spiralia</taxon>
        <taxon>Lophotrochozoa</taxon>
        <taxon>Mollusca</taxon>
        <taxon>Gastropoda</taxon>
        <taxon>Heterobranchia</taxon>
        <taxon>Euthyneura</taxon>
        <taxon>Panpulmonata</taxon>
        <taxon>Eupulmonata</taxon>
        <taxon>Stylommatophora</taxon>
        <taxon>Helicina</taxon>
        <taxon>Helicoidea</taxon>
        <taxon>Geomitridae</taxon>
        <taxon>Candidula</taxon>
    </lineage>
</organism>
<dbReference type="Proteomes" id="UP000678393">
    <property type="component" value="Unassembled WGS sequence"/>
</dbReference>
<dbReference type="AlphaFoldDB" id="A0A8S4A7Y6"/>
<feature type="non-terminal residue" evidence="1">
    <location>
        <position position="352"/>
    </location>
</feature>
<protein>
    <submittedName>
        <fullName evidence="1">Uncharacterized protein</fullName>
    </submittedName>
</protein>
<sequence>TTGPPECTDVTAAVADSVQTTQTIKSQSMSYVLSKKNSSKEQTFYRKNKYDDKVPENTNALEVLLEMRKKIGWVVDIPRHGPSSKEKMCKLKDIPHTNKETENTKEDDGEFFYCLPSNRGHLRAQYNPYDLQVVSADTARSENMFFTISASYVTMCYETEDERKESNVTPALWWLWERRLFYKVFKLSFFVKFRLWKTFKQWKHIIHRQRNKGAQGKLYRSLFMLNEVLQGCLIHVQSLCENARNVIKEGDTSSVISLLELEPVVTMTLQKFESIQKNRCDRALQQLFSLRENIVHIAWESCTTVAEMEGISQGIRDNKNSGVHLQLQAVQGGCQSQQEKISHKEISEKNEK</sequence>
<evidence type="ECO:0000313" key="2">
    <source>
        <dbReference type="Proteomes" id="UP000678393"/>
    </source>
</evidence>
<accession>A0A8S4A7Y6</accession>
<evidence type="ECO:0000313" key="1">
    <source>
        <dbReference type="EMBL" id="CAG5136730.1"/>
    </source>
</evidence>
<keyword evidence="2" id="KW-1185">Reference proteome</keyword>
<gene>
    <name evidence="1" type="ORF">CUNI_LOCUS22288</name>
</gene>
<comment type="caution">
    <text evidence="1">The sequence shown here is derived from an EMBL/GenBank/DDBJ whole genome shotgun (WGS) entry which is preliminary data.</text>
</comment>